<name>A0A6G1J1A2_9PLEO</name>
<dbReference type="Proteomes" id="UP000799291">
    <property type="component" value="Unassembled WGS sequence"/>
</dbReference>
<dbReference type="EMBL" id="MU005581">
    <property type="protein sequence ID" value="KAF2684296.1"/>
    <property type="molecule type" value="Genomic_DNA"/>
</dbReference>
<organism evidence="1 2">
    <name type="scientific">Lentithecium fluviatile CBS 122367</name>
    <dbReference type="NCBI Taxonomy" id="1168545"/>
    <lineage>
        <taxon>Eukaryota</taxon>
        <taxon>Fungi</taxon>
        <taxon>Dikarya</taxon>
        <taxon>Ascomycota</taxon>
        <taxon>Pezizomycotina</taxon>
        <taxon>Dothideomycetes</taxon>
        <taxon>Pleosporomycetidae</taxon>
        <taxon>Pleosporales</taxon>
        <taxon>Massarineae</taxon>
        <taxon>Lentitheciaceae</taxon>
        <taxon>Lentithecium</taxon>
    </lineage>
</organism>
<evidence type="ECO:0000313" key="2">
    <source>
        <dbReference type="Proteomes" id="UP000799291"/>
    </source>
</evidence>
<gene>
    <name evidence="1" type="ORF">K458DRAFT_29966</name>
</gene>
<proteinExistence type="predicted"/>
<accession>A0A6G1J1A2</accession>
<keyword evidence="2" id="KW-1185">Reference proteome</keyword>
<dbReference type="AlphaFoldDB" id="A0A6G1J1A2"/>
<evidence type="ECO:0000313" key="1">
    <source>
        <dbReference type="EMBL" id="KAF2684296.1"/>
    </source>
</evidence>
<sequence length="85" mass="10037">MHQPHSHTPLSRAWSNAWHCSMFLHHRRPCHGQPWNTHETNFLHTRFRLTQLAYVALVPWLMEFTTRMPSGKVWISMSSATQSDV</sequence>
<protein>
    <submittedName>
        <fullName evidence="1">Uncharacterized protein</fullName>
    </submittedName>
</protein>
<reference evidence="1" key="1">
    <citation type="journal article" date="2020" name="Stud. Mycol.">
        <title>101 Dothideomycetes genomes: a test case for predicting lifestyles and emergence of pathogens.</title>
        <authorList>
            <person name="Haridas S."/>
            <person name="Albert R."/>
            <person name="Binder M."/>
            <person name="Bloem J."/>
            <person name="Labutti K."/>
            <person name="Salamov A."/>
            <person name="Andreopoulos B."/>
            <person name="Baker S."/>
            <person name="Barry K."/>
            <person name="Bills G."/>
            <person name="Bluhm B."/>
            <person name="Cannon C."/>
            <person name="Castanera R."/>
            <person name="Culley D."/>
            <person name="Daum C."/>
            <person name="Ezra D."/>
            <person name="Gonzalez J."/>
            <person name="Henrissat B."/>
            <person name="Kuo A."/>
            <person name="Liang C."/>
            <person name="Lipzen A."/>
            <person name="Lutzoni F."/>
            <person name="Magnuson J."/>
            <person name="Mondo S."/>
            <person name="Nolan M."/>
            <person name="Ohm R."/>
            <person name="Pangilinan J."/>
            <person name="Park H.-J."/>
            <person name="Ramirez L."/>
            <person name="Alfaro M."/>
            <person name="Sun H."/>
            <person name="Tritt A."/>
            <person name="Yoshinaga Y."/>
            <person name="Zwiers L.-H."/>
            <person name="Turgeon B."/>
            <person name="Goodwin S."/>
            <person name="Spatafora J."/>
            <person name="Crous P."/>
            <person name="Grigoriev I."/>
        </authorList>
    </citation>
    <scope>NUCLEOTIDE SEQUENCE</scope>
    <source>
        <strain evidence="1">CBS 122367</strain>
    </source>
</reference>